<protein>
    <recommendedName>
        <fullName evidence="2">Reverse transcriptase domain-containing protein</fullName>
    </recommendedName>
</protein>
<dbReference type="InterPro" id="IPR043128">
    <property type="entry name" value="Rev_trsase/Diguanyl_cyclase"/>
</dbReference>
<dbReference type="SUPFAM" id="SSF56672">
    <property type="entry name" value="DNA/RNA polymerases"/>
    <property type="match status" value="1"/>
</dbReference>
<dbReference type="Pfam" id="PF05869">
    <property type="entry name" value="Dam"/>
    <property type="match status" value="1"/>
</dbReference>
<feature type="compositionally biased region" description="Basic and acidic residues" evidence="1">
    <location>
        <begin position="517"/>
        <end position="535"/>
    </location>
</feature>
<dbReference type="PROSITE" id="PS50878">
    <property type="entry name" value="RT_POL"/>
    <property type="match status" value="1"/>
</dbReference>
<dbReference type="CDD" id="cd09275">
    <property type="entry name" value="RNase_HI_RT_DIRS1"/>
    <property type="match status" value="1"/>
</dbReference>
<evidence type="ECO:0000256" key="1">
    <source>
        <dbReference type="SAM" id="MobiDB-lite"/>
    </source>
</evidence>
<evidence type="ECO:0000313" key="4">
    <source>
        <dbReference type="Proteomes" id="UP001186944"/>
    </source>
</evidence>
<accession>A0AA89BPN0</accession>
<dbReference type="InterPro" id="IPR043502">
    <property type="entry name" value="DNA/RNA_pol_sf"/>
</dbReference>
<dbReference type="GO" id="GO:0009007">
    <property type="term" value="F:site-specific DNA-methyltransferase (adenine-specific) activity"/>
    <property type="evidence" value="ECO:0007669"/>
    <property type="project" value="InterPro"/>
</dbReference>
<dbReference type="EMBL" id="VSWD01000014">
    <property type="protein sequence ID" value="KAK3082894.1"/>
    <property type="molecule type" value="Genomic_DNA"/>
</dbReference>
<dbReference type="CDD" id="cd03714">
    <property type="entry name" value="RT_DIRS1"/>
    <property type="match status" value="1"/>
</dbReference>
<gene>
    <name evidence="3" type="ORF">FSP39_008234</name>
</gene>
<dbReference type="Gene3D" id="3.30.420.10">
    <property type="entry name" value="Ribonuclease H-like superfamily/Ribonuclease H"/>
    <property type="match status" value="1"/>
</dbReference>
<evidence type="ECO:0000313" key="3">
    <source>
        <dbReference type="EMBL" id="KAK3082894.1"/>
    </source>
</evidence>
<dbReference type="PANTHER" id="PTHR33050">
    <property type="entry name" value="REVERSE TRANSCRIPTASE DOMAIN-CONTAINING PROTEIN"/>
    <property type="match status" value="1"/>
</dbReference>
<dbReference type="InterPro" id="IPR000477">
    <property type="entry name" value="RT_dom"/>
</dbReference>
<keyword evidence="4" id="KW-1185">Reference proteome</keyword>
<dbReference type="AlphaFoldDB" id="A0AA89BPN0"/>
<reference evidence="3" key="1">
    <citation type="submission" date="2019-08" db="EMBL/GenBank/DDBJ databases">
        <title>The improved chromosome-level genome for the pearl oyster Pinctada fucata martensii using PacBio sequencing and Hi-C.</title>
        <authorList>
            <person name="Zheng Z."/>
        </authorList>
    </citation>
    <scope>NUCLEOTIDE SEQUENCE</scope>
    <source>
        <strain evidence="3">ZZ-2019</strain>
        <tissue evidence="3">Adductor muscle</tissue>
    </source>
</reference>
<comment type="caution">
    <text evidence="3">The sequence shown here is derived from an EMBL/GenBank/DDBJ whole genome shotgun (WGS) entry which is preliminary data.</text>
</comment>
<dbReference type="Proteomes" id="UP001186944">
    <property type="component" value="Unassembled WGS sequence"/>
</dbReference>
<evidence type="ECO:0000259" key="2">
    <source>
        <dbReference type="PROSITE" id="PS50878"/>
    </source>
</evidence>
<dbReference type="PANTHER" id="PTHR33050:SF7">
    <property type="entry name" value="RIBONUCLEASE H"/>
    <property type="match status" value="1"/>
</dbReference>
<dbReference type="GO" id="GO:0003677">
    <property type="term" value="F:DNA binding"/>
    <property type="evidence" value="ECO:0007669"/>
    <property type="project" value="InterPro"/>
</dbReference>
<proteinExistence type="predicted"/>
<dbReference type="GO" id="GO:0009307">
    <property type="term" value="P:DNA restriction-modification system"/>
    <property type="evidence" value="ECO:0007669"/>
    <property type="project" value="InterPro"/>
</dbReference>
<organism evidence="3 4">
    <name type="scientific">Pinctada imbricata</name>
    <name type="common">Atlantic pearl-oyster</name>
    <name type="synonym">Pinctada martensii</name>
    <dbReference type="NCBI Taxonomy" id="66713"/>
    <lineage>
        <taxon>Eukaryota</taxon>
        <taxon>Metazoa</taxon>
        <taxon>Spiralia</taxon>
        <taxon>Lophotrochozoa</taxon>
        <taxon>Mollusca</taxon>
        <taxon>Bivalvia</taxon>
        <taxon>Autobranchia</taxon>
        <taxon>Pteriomorphia</taxon>
        <taxon>Pterioida</taxon>
        <taxon>Pterioidea</taxon>
        <taxon>Pteriidae</taxon>
        <taxon>Pinctada</taxon>
    </lineage>
</organism>
<sequence length="561" mass="64600">MESLASAIKLMVNDCFMASVDLKDAYYSVPVALEHRKWLKFEWENELWQFTSLAMGLSCSPRKFTKLMKPVYSELRKKGCFVVPYIDDTYIQGDSFQECWDNVRATVELLQSLGFILNIEKSVFEPKQKVQFLGFILDSVDMTVKLTKERTEILLSEINKLTKKVEYPIRQVSRVLGLMVASFPGVEYGPLFYRNLENRKIDALKSAKGNFENLMTLDNEIREDLNWWIENLEGSHKKIKWDHPSFVLQTDASKKGWGAHVTSTGDSTGGRWLDVEAEQHINELELLAVLYGLLSLCAEVKSAHIRIQSDNVTTVCYLNSMGGSKARSCNQIAKKIWIWCMSKDIWLSAAHIPGKTNSIADSYSRSFDDTTEWRLDQNAFYKINALWGPYDIDLFASRLNNQIQRFVSWKPDPYATFIDAFTVNWHEFYFYAFPPFSIIGQCIQKIKEDSAEGVMIVPVWPTQSWFPKILEMVTEIPLLLPCRNNLLTMHRQTKTHPLGKKLKLMLCRVSGGSSKPSEFRRKYCESSRNRGEDPPRPNMQSLLKDGKHFVVKGIMIRLGHL</sequence>
<feature type="region of interest" description="Disordered" evidence="1">
    <location>
        <begin position="512"/>
        <end position="540"/>
    </location>
</feature>
<dbReference type="InterPro" id="IPR008593">
    <property type="entry name" value="Dam_MeTrfase"/>
</dbReference>
<dbReference type="Gene3D" id="3.10.10.10">
    <property type="entry name" value="HIV Type 1 Reverse Transcriptase, subunit A, domain 1"/>
    <property type="match status" value="1"/>
</dbReference>
<feature type="domain" description="Reverse transcriptase" evidence="2">
    <location>
        <begin position="1"/>
        <end position="137"/>
    </location>
</feature>
<dbReference type="Gene3D" id="3.30.70.270">
    <property type="match status" value="1"/>
</dbReference>
<name>A0AA89BPN0_PINIB</name>
<dbReference type="Pfam" id="PF00078">
    <property type="entry name" value="RVT_1"/>
    <property type="match status" value="1"/>
</dbReference>
<dbReference type="InterPro" id="IPR036397">
    <property type="entry name" value="RNaseH_sf"/>
</dbReference>
<dbReference type="InterPro" id="IPR052055">
    <property type="entry name" value="Hepadnavirus_pol/RT"/>
</dbReference>